<reference evidence="1 2" key="1">
    <citation type="submission" date="2019-04" db="EMBL/GenBank/DDBJ databases">
        <title>Friends and foes A comparative genomics study of 23 Aspergillus species from section Flavi.</title>
        <authorList>
            <consortium name="DOE Joint Genome Institute"/>
            <person name="Kjaerbolling I."/>
            <person name="Vesth T."/>
            <person name="Frisvad J.C."/>
            <person name="Nybo J.L."/>
            <person name="Theobald S."/>
            <person name="Kildgaard S."/>
            <person name="Isbrandt T."/>
            <person name="Kuo A."/>
            <person name="Sato A."/>
            <person name="Lyhne E.K."/>
            <person name="Kogle M.E."/>
            <person name="Wiebenga A."/>
            <person name="Kun R.S."/>
            <person name="Lubbers R.J."/>
            <person name="Makela M.R."/>
            <person name="Barry K."/>
            <person name="Chovatia M."/>
            <person name="Clum A."/>
            <person name="Daum C."/>
            <person name="Haridas S."/>
            <person name="He G."/>
            <person name="LaButti K."/>
            <person name="Lipzen A."/>
            <person name="Mondo S."/>
            <person name="Riley R."/>
            <person name="Salamov A."/>
            <person name="Simmons B.A."/>
            <person name="Magnuson J.K."/>
            <person name="Henrissat B."/>
            <person name="Mortensen U.H."/>
            <person name="Larsen T.O."/>
            <person name="Devries R.P."/>
            <person name="Grigoriev I.V."/>
            <person name="Machida M."/>
            <person name="Baker S.E."/>
            <person name="Andersen M.R."/>
        </authorList>
    </citation>
    <scope>NUCLEOTIDE SEQUENCE [LARGE SCALE GENOMIC DNA]</scope>
    <source>
        <strain evidence="1 2">CBS 117626</strain>
    </source>
</reference>
<proteinExistence type="predicted"/>
<dbReference type="EMBL" id="ML738771">
    <property type="protein sequence ID" value="KAE8156241.1"/>
    <property type="molecule type" value="Genomic_DNA"/>
</dbReference>
<dbReference type="Proteomes" id="UP000326950">
    <property type="component" value="Unassembled WGS sequence"/>
</dbReference>
<organism evidence="1 2">
    <name type="scientific">Aspergillus tamarii</name>
    <dbReference type="NCBI Taxonomy" id="41984"/>
    <lineage>
        <taxon>Eukaryota</taxon>
        <taxon>Fungi</taxon>
        <taxon>Dikarya</taxon>
        <taxon>Ascomycota</taxon>
        <taxon>Pezizomycotina</taxon>
        <taxon>Eurotiomycetes</taxon>
        <taxon>Eurotiomycetidae</taxon>
        <taxon>Eurotiales</taxon>
        <taxon>Aspergillaceae</taxon>
        <taxon>Aspergillus</taxon>
        <taxon>Aspergillus subgen. Circumdati</taxon>
    </lineage>
</organism>
<dbReference type="AlphaFoldDB" id="A0A5N6UDI4"/>
<name>A0A5N6UDI4_ASPTM</name>
<evidence type="ECO:0000313" key="2">
    <source>
        <dbReference type="Proteomes" id="UP000326950"/>
    </source>
</evidence>
<evidence type="ECO:0000313" key="1">
    <source>
        <dbReference type="EMBL" id="KAE8156241.1"/>
    </source>
</evidence>
<gene>
    <name evidence="1" type="ORF">BDV40DRAFT_281844</name>
</gene>
<protein>
    <submittedName>
        <fullName evidence="1">Uncharacterized protein</fullName>
    </submittedName>
</protein>
<sequence>MLGALCVTWSLFQKRAILYLSLLVLFLHLTSLRLSSCRCMDSVFVYPYISCEKATPFTYVFCGRLTEAIDIRIIRVLAPRNSQIYACTLDIPRSTSYIHINCAISSPDRQYCVYPVQ</sequence>
<keyword evidence="2" id="KW-1185">Reference proteome</keyword>
<accession>A0A5N6UDI4</accession>